<evidence type="ECO:0000256" key="5">
    <source>
        <dbReference type="SAM" id="MobiDB-lite"/>
    </source>
</evidence>
<comment type="caution">
    <text evidence="9">The sequence shown here is derived from an EMBL/GenBank/DDBJ whole genome shotgun (WGS) entry which is preliminary data.</text>
</comment>
<dbReference type="EMBL" id="VSWD01000008">
    <property type="protein sequence ID" value="KAK3095248.1"/>
    <property type="molecule type" value="Genomic_DNA"/>
</dbReference>
<dbReference type="Proteomes" id="UP001186944">
    <property type="component" value="Unassembled WGS sequence"/>
</dbReference>
<feature type="compositionally biased region" description="Low complexity" evidence="5">
    <location>
        <begin position="761"/>
        <end position="772"/>
    </location>
</feature>
<dbReference type="GO" id="GO:0008270">
    <property type="term" value="F:zinc ion binding"/>
    <property type="evidence" value="ECO:0007669"/>
    <property type="project" value="UniProtKB-KW"/>
</dbReference>
<keyword evidence="1" id="KW-0479">Metal-binding</keyword>
<dbReference type="PROSITE" id="PS50119">
    <property type="entry name" value="ZF_BBOX"/>
    <property type="match status" value="1"/>
</dbReference>
<keyword evidence="3" id="KW-0862">Zinc</keyword>
<evidence type="ECO:0000256" key="2">
    <source>
        <dbReference type="ARBA" id="ARBA00022771"/>
    </source>
</evidence>
<feature type="domain" description="RING-type" evidence="6">
    <location>
        <begin position="9"/>
        <end position="51"/>
    </location>
</feature>
<dbReference type="PROSITE" id="PS50089">
    <property type="entry name" value="ZF_RING_2"/>
    <property type="match status" value="1"/>
</dbReference>
<feature type="domain" description="B30.2/SPRY" evidence="8">
    <location>
        <begin position="940"/>
        <end position="1160"/>
    </location>
</feature>
<keyword evidence="2 4" id="KW-0863">Zinc-finger</keyword>
<dbReference type="PANTHER" id="PTHR25462:SF296">
    <property type="entry name" value="MEIOTIC P26, ISOFORM F"/>
    <property type="match status" value="1"/>
</dbReference>
<organism evidence="9 10">
    <name type="scientific">Pinctada imbricata</name>
    <name type="common">Atlantic pearl-oyster</name>
    <name type="synonym">Pinctada martensii</name>
    <dbReference type="NCBI Taxonomy" id="66713"/>
    <lineage>
        <taxon>Eukaryota</taxon>
        <taxon>Metazoa</taxon>
        <taxon>Spiralia</taxon>
        <taxon>Lophotrochozoa</taxon>
        <taxon>Mollusca</taxon>
        <taxon>Bivalvia</taxon>
        <taxon>Autobranchia</taxon>
        <taxon>Pteriomorphia</taxon>
        <taxon>Pterioida</taxon>
        <taxon>Pterioidea</taxon>
        <taxon>Pteriidae</taxon>
        <taxon>Pinctada</taxon>
    </lineage>
</organism>
<dbReference type="InterPro" id="IPR047153">
    <property type="entry name" value="TRIM45/56/19-like"/>
</dbReference>
<dbReference type="InterPro" id="IPR003649">
    <property type="entry name" value="Bbox_C"/>
</dbReference>
<dbReference type="SMART" id="SM00336">
    <property type="entry name" value="BBOX"/>
    <property type="match status" value="2"/>
</dbReference>
<feature type="compositionally biased region" description="Polar residues" evidence="5">
    <location>
        <begin position="413"/>
        <end position="427"/>
    </location>
</feature>
<dbReference type="Gene3D" id="2.60.120.920">
    <property type="match status" value="2"/>
</dbReference>
<proteinExistence type="predicted"/>
<evidence type="ECO:0000259" key="7">
    <source>
        <dbReference type="PROSITE" id="PS50119"/>
    </source>
</evidence>
<dbReference type="SUPFAM" id="SSF57850">
    <property type="entry name" value="RING/U-box"/>
    <property type="match status" value="1"/>
</dbReference>
<feature type="domain" description="B box-type" evidence="7">
    <location>
        <begin position="83"/>
        <end position="130"/>
    </location>
</feature>
<feature type="region of interest" description="Disordered" evidence="5">
    <location>
        <begin position="853"/>
        <end position="886"/>
    </location>
</feature>
<dbReference type="SUPFAM" id="SSF49899">
    <property type="entry name" value="Concanavalin A-like lectins/glucanases"/>
    <property type="match status" value="2"/>
</dbReference>
<name>A0AA88Y094_PINIB</name>
<evidence type="ECO:0000256" key="4">
    <source>
        <dbReference type="PROSITE-ProRule" id="PRU00024"/>
    </source>
</evidence>
<dbReference type="SMART" id="SM00502">
    <property type="entry name" value="BBC"/>
    <property type="match status" value="1"/>
</dbReference>
<dbReference type="InterPro" id="IPR043136">
    <property type="entry name" value="B30.2/SPRY_sf"/>
</dbReference>
<dbReference type="PANTHER" id="PTHR25462">
    <property type="entry name" value="BONUS, ISOFORM C-RELATED"/>
    <property type="match status" value="1"/>
</dbReference>
<evidence type="ECO:0000256" key="1">
    <source>
        <dbReference type="ARBA" id="ARBA00022723"/>
    </source>
</evidence>
<dbReference type="PROSITE" id="PS50188">
    <property type="entry name" value="B302_SPRY"/>
    <property type="match status" value="2"/>
</dbReference>
<sequence length="1171" mass="132563">MDSTAFINCIKCNSEFDDTRRQPHVLSCLHTCCASCLNDLSSNTFFCPECRGEIELPLDGIQSLPIDTACRNYLDFIRVQRKPSEIACTDCPDDGSASTFCKDCFNFMCQECTSAHKRTQVTRKHVVVSLEDMKDSGMKDFQRKDTCNKPGHEDQVYTFYCDRRGCDIPVCTLCAVCDHNQTNGHLIRNLSDVYEDSKTVVQSVVREINARGTPMSEAVEQLESVVDELAETESVISKEIDAIFDKYQKVLNERRYQLQMEVQKHCQVKKRDLQEKVKNFKLYTTEVKTATDFTNRALLYTTATEFLNLKNIILRRILELKNVNVAIPAKDEVALKFMKGVSDDSFLQLIGSIGSVTSRDSPVSQKTSYIPNDHADISKSALLKSPLNERSTDARQTNCYNLNEGSSPKKTDSSAFQRETATSQYTIPGTVDRTSKLEIQPSLPSNNDRLVPEDTPILETEDSKPDGRPSPLKLDSNSQAMGLGDFLKKHIQTARESFQQLSPDRPFQPVTSPLSPRTPPSIPPGPEFTYDVLTIHNEREVSLDGKVLRNRKTGKPCSSAAAEKQLQHYKGIIGNFPFKEAGKYYYEIDVTFTIFQPLEQTWLVYEIGICRKDDVDTHHTVERHEHARSCYVARYPEEGKLAHEFWHNRDLLTYVSLCDNTSGNTVNVTYGLLIDTKRRKWTVADVKKQKKLHTFTNIDFSEALWPVFGTYNPDLVSVEMTLRTGFEISAFPPFLKGLSFPETTSHIPNGHADIPNSTLMNSPSNERSSSSRQTNYYNSNEGSSPKSTGNLALQKETITRQYSMPGTADRASQLERQTSLPSNIDRRGNLSTVAMMNGLPSSPAQERNSFFTKAKVSDDTPIPEPEDRKPVRRPSPLKLDSNSQPMGLGDFLRNLEQRGELPIQKTEKHIQAARESFQQLSPDRPFQPVTSPLSPRTPPGIPPELQNIPGTIYGDVLCPEFTYDVLTIHNEREVSLDGKVLRNRKTGKPCSSAAAEKQLQHYKGIIGNFPFKEVGKYYYEIDVTFTIFQPLEQTWLVYELGICRKDDVDTHHTVERHEHARSCYVARYPEDGKLAHEFWHNRDLLTYVSLCDNTSGNTVNVTYGLLIDTKRRKWTVADVKKQKKLHTFTNIDFSEALWPVFGTYNPDLVSVEMTLRTGSEISAFPPFLKGF</sequence>
<feature type="compositionally biased region" description="Polar residues" evidence="5">
    <location>
        <begin position="394"/>
        <end position="406"/>
    </location>
</feature>
<reference evidence="9" key="1">
    <citation type="submission" date="2019-08" db="EMBL/GenBank/DDBJ databases">
        <title>The improved chromosome-level genome for the pearl oyster Pinctada fucata martensii using PacBio sequencing and Hi-C.</title>
        <authorList>
            <person name="Zheng Z."/>
        </authorList>
    </citation>
    <scope>NUCLEOTIDE SEQUENCE</scope>
    <source>
        <strain evidence="9">ZZ-2019</strain>
        <tissue evidence="9">Adductor muscle</tissue>
    </source>
</reference>
<gene>
    <name evidence="9" type="ORF">FSP39_012168</name>
</gene>
<feature type="compositionally biased region" description="Polar residues" evidence="5">
    <location>
        <begin position="773"/>
        <end position="791"/>
    </location>
</feature>
<dbReference type="InterPro" id="IPR001841">
    <property type="entry name" value="Znf_RING"/>
</dbReference>
<dbReference type="Gene3D" id="3.30.40.10">
    <property type="entry name" value="Zinc/RING finger domain, C3HC4 (zinc finger)"/>
    <property type="match status" value="1"/>
</dbReference>
<accession>A0AA88Y094</accession>
<evidence type="ECO:0000259" key="6">
    <source>
        <dbReference type="PROSITE" id="PS50089"/>
    </source>
</evidence>
<dbReference type="InterPro" id="IPR013083">
    <property type="entry name" value="Znf_RING/FYVE/PHD"/>
</dbReference>
<evidence type="ECO:0000313" key="9">
    <source>
        <dbReference type="EMBL" id="KAK3095248.1"/>
    </source>
</evidence>
<feature type="region of interest" description="Disordered" evidence="5">
    <location>
        <begin position="746"/>
        <end position="827"/>
    </location>
</feature>
<dbReference type="AlphaFoldDB" id="A0AA88Y094"/>
<dbReference type="Gene3D" id="3.30.160.60">
    <property type="entry name" value="Classic Zinc Finger"/>
    <property type="match status" value="1"/>
</dbReference>
<protein>
    <submittedName>
        <fullName evidence="9">Uncharacterized protein</fullName>
    </submittedName>
</protein>
<keyword evidence="10" id="KW-1185">Reference proteome</keyword>
<feature type="region of interest" description="Disordered" evidence="5">
    <location>
        <begin position="910"/>
        <end position="940"/>
    </location>
</feature>
<feature type="region of interest" description="Disordered" evidence="5">
    <location>
        <begin position="383"/>
        <end position="479"/>
    </location>
</feature>
<feature type="domain" description="B30.2/SPRY" evidence="8">
    <location>
        <begin position="507"/>
        <end position="727"/>
    </location>
</feature>
<feature type="region of interest" description="Disordered" evidence="5">
    <location>
        <begin position="497"/>
        <end position="524"/>
    </location>
</feature>
<dbReference type="InterPro" id="IPR001870">
    <property type="entry name" value="B30.2/SPRY"/>
</dbReference>
<dbReference type="InterPro" id="IPR000315">
    <property type="entry name" value="Znf_B-box"/>
</dbReference>
<evidence type="ECO:0000256" key="3">
    <source>
        <dbReference type="ARBA" id="ARBA00022833"/>
    </source>
</evidence>
<evidence type="ECO:0000313" key="10">
    <source>
        <dbReference type="Proteomes" id="UP001186944"/>
    </source>
</evidence>
<dbReference type="InterPro" id="IPR013320">
    <property type="entry name" value="ConA-like_dom_sf"/>
</dbReference>
<evidence type="ECO:0000259" key="8">
    <source>
        <dbReference type="PROSITE" id="PS50188"/>
    </source>
</evidence>